<gene>
    <name evidence="1" type="ORF">P5658_24940</name>
</gene>
<protein>
    <submittedName>
        <fullName evidence="1">Uncharacterized protein</fullName>
    </submittedName>
</protein>
<accession>A0AC61YXG2</accession>
<sequence length="56" mass="6299">MRMTITLSIEAKENLTKLQKLISEESGGGKVTQGFAIGYALKNQVEQMEKKKKEEI</sequence>
<proteinExistence type="predicted"/>
<evidence type="ECO:0000313" key="1">
    <source>
        <dbReference type="EMBL" id="WGE07586.1"/>
    </source>
</evidence>
<reference evidence="1" key="1">
    <citation type="submission" date="2025-02" db="EMBL/GenBank/DDBJ databases">
        <title>Complete genome sequences of 52 Bacillus and Priestia strains isolated from West-African fermentations and 26 reference strains from the DSMZ collection.</title>
        <authorList>
            <person name="Wiedenbein E.S."/>
            <person name="Canoy T.S."/>
            <person name="Hui Y."/>
            <person name="Parkouda C."/>
            <person name="Dawende C."/>
            <person name="Ametefe E."/>
            <person name="Jespersen L."/>
            <person name="Nielsen D.S."/>
        </authorList>
    </citation>
    <scope>NUCLEOTIDE SEQUENCE</scope>
    <source>
        <strain evidence="1">PRO122</strain>
    </source>
</reference>
<organism evidence="1 2">
    <name type="scientific">Bacillus subtilis</name>
    <dbReference type="NCBI Taxonomy" id="1423"/>
    <lineage>
        <taxon>Bacteria</taxon>
        <taxon>Bacillati</taxon>
        <taxon>Bacillota</taxon>
        <taxon>Bacilli</taxon>
        <taxon>Bacillales</taxon>
        <taxon>Bacillaceae</taxon>
        <taxon>Bacillus</taxon>
    </lineage>
</organism>
<dbReference type="EMBL" id="CP121756">
    <property type="protein sequence ID" value="WGE07586.1"/>
    <property type="molecule type" value="Genomic_DNA"/>
</dbReference>
<name>A0AC61YXG2_BACIU</name>
<dbReference type="Proteomes" id="UP001217185">
    <property type="component" value="Chromosome"/>
</dbReference>
<evidence type="ECO:0000313" key="2">
    <source>
        <dbReference type="Proteomes" id="UP001217185"/>
    </source>
</evidence>